<dbReference type="eggNOG" id="COG0363">
    <property type="taxonomic scope" value="Bacteria"/>
</dbReference>
<keyword evidence="3" id="KW-1185">Reference proteome</keyword>
<organism evidence="2 3">
    <name type="scientific">Bacteroides graminisolvens DSM 19988 = JCM 15093</name>
    <dbReference type="NCBI Taxonomy" id="1121097"/>
    <lineage>
        <taxon>Bacteria</taxon>
        <taxon>Pseudomonadati</taxon>
        <taxon>Bacteroidota</taxon>
        <taxon>Bacteroidia</taxon>
        <taxon>Bacteroidales</taxon>
        <taxon>Bacteroidaceae</taxon>
        <taxon>Bacteroides</taxon>
    </lineage>
</organism>
<dbReference type="STRING" id="1121097.GCA_000428125_02463"/>
<gene>
    <name evidence="2" type="ORF">JCM15093_2224</name>
</gene>
<dbReference type="PROSITE" id="PS01161">
    <property type="entry name" value="GLC_GALNAC_ISOMERASE"/>
    <property type="match status" value="1"/>
</dbReference>
<dbReference type="Pfam" id="PF01182">
    <property type="entry name" value="Glucosamine_iso"/>
    <property type="match status" value="1"/>
</dbReference>
<dbReference type="EMBL" id="BAJS01000012">
    <property type="protein sequence ID" value="GAK37012.1"/>
    <property type="molecule type" value="Genomic_DNA"/>
</dbReference>
<comment type="caution">
    <text evidence="2">The sequence shown here is derived from an EMBL/GenBank/DDBJ whole genome shotgun (WGS) entry which is preliminary data.</text>
</comment>
<dbReference type="CDD" id="cd01399">
    <property type="entry name" value="GlcN6P_deaminase"/>
    <property type="match status" value="1"/>
</dbReference>
<dbReference type="SUPFAM" id="SSF102588">
    <property type="entry name" value="LmbE-like"/>
    <property type="match status" value="1"/>
</dbReference>
<dbReference type="Gene3D" id="3.40.50.10320">
    <property type="entry name" value="LmbE-like"/>
    <property type="match status" value="1"/>
</dbReference>
<dbReference type="Pfam" id="PF02585">
    <property type="entry name" value="PIG-L"/>
    <property type="match status" value="1"/>
</dbReference>
<proteinExistence type="predicted"/>
<dbReference type="Gene3D" id="3.40.50.1360">
    <property type="match status" value="1"/>
</dbReference>
<dbReference type="SUPFAM" id="SSF100950">
    <property type="entry name" value="NagB/RpiA/CoA transferase-like"/>
    <property type="match status" value="1"/>
</dbReference>
<dbReference type="AlphaFoldDB" id="A0A069D3M8"/>
<dbReference type="OrthoDB" id="9791139at2"/>
<dbReference type="InterPro" id="IPR037171">
    <property type="entry name" value="NagB/RpiA_transferase-like"/>
</dbReference>
<dbReference type="InterPro" id="IPR052960">
    <property type="entry name" value="GlcN6P_deaminase-like"/>
</dbReference>
<dbReference type="InterPro" id="IPR018321">
    <property type="entry name" value="Glucosamine6P_isomerase_CS"/>
</dbReference>
<evidence type="ECO:0000259" key="1">
    <source>
        <dbReference type="Pfam" id="PF01182"/>
    </source>
</evidence>
<sequence>MKTNLSSQITLNRVSPRYYKPENAFEKSVLTRFEKIPTDIFESAEEGANQIAYEIAQTIKEKQKVGKFCVLALTGGNSPRNVYSELIRMHQQEKLSFRNVIVFNLYEYYPLAPDAVNSNFNALKEMFLDHVDIDKQNLFTPDGTIAKDTIFEYCKLYEQRIASFGGIDIALLGIGRVGNIAFNEPGSRLNSATRLILLDNASRNEAAKSFGSIESTPISSITMGVSTILAAKKIFLMAWGEDKAHMIKNCVEGAVTDNIPASYIQTHNDAHVVIDLSAAANLTRIQRPWLVTSCEWNDKLIRSAIVWLCAITKKPILKLTNKDYNENGLSELLALYGSAYNVNIKIFNDFQHTITGWPGGKPNADDTYRPERAKPFPKRVVVFSPHPDDDVISMGGTIRRLVEQKHEVHVAYQTSGNIAVGDEEVIRFLHFINGFNQLFIESADKVINDKYAEIREFLKDKKDGDMDTRDILTIKGLIRRGEARIACMYNNIPLNRCHFLDLPFYETGKIQKNPISEADVEIVRALLREVKPHQIFVAGDLADPHGTHRVCTDAVFAAIDLEKEEGAKWLKDCRIWMYRGAWAEWEIEHIEMAVPISPEELRAKRNSILKHQSQMESAPFMGNDERLFWQRSEERNRGTAALYDSLGLASYEAMEAFVEYIPL</sequence>
<dbReference type="NCBIfam" id="NF002557">
    <property type="entry name" value="PRK02122.1"/>
    <property type="match status" value="1"/>
</dbReference>
<dbReference type="InterPro" id="IPR006148">
    <property type="entry name" value="Glc/Gal-6P_isomerase"/>
</dbReference>
<dbReference type="Proteomes" id="UP000027601">
    <property type="component" value="Unassembled WGS sequence"/>
</dbReference>
<dbReference type="InterPro" id="IPR024078">
    <property type="entry name" value="LmbE-like_dom_sf"/>
</dbReference>
<protein>
    <submittedName>
        <fullName evidence="2">Glucosamine-6-phosphate deaminase</fullName>
    </submittedName>
</protein>
<dbReference type="GO" id="GO:0005975">
    <property type="term" value="P:carbohydrate metabolic process"/>
    <property type="evidence" value="ECO:0007669"/>
    <property type="project" value="InterPro"/>
</dbReference>
<evidence type="ECO:0000313" key="3">
    <source>
        <dbReference type="Proteomes" id="UP000027601"/>
    </source>
</evidence>
<dbReference type="PANTHER" id="PTHR42892">
    <property type="entry name" value="GLUCOSAMINE-6-PHOSPHATE DEAMINASE-LIKE PROTEIN BT_0258-RELATED"/>
    <property type="match status" value="1"/>
</dbReference>
<dbReference type="InterPro" id="IPR004547">
    <property type="entry name" value="Glucosamine6P_isomerase"/>
</dbReference>
<dbReference type="eggNOG" id="COG2120">
    <property type="taxonomic scope" value="Bacteria"/>
</dbReference>
<dbReference type="GO" id="GO:0006044">
    <property type="term" value="P:N-acetylglucosamine metabolic process"/>
    <property type="evidence" value="ECO:0007669"/>
    <property type="project" value="InterPro"/>
</dbReference>
<evidence type="ECO:0000313" key="2">
    <source>
        <dbReference type="EMBL" id="GAK37012.1"/>
    </source>
</evidence>
<dbReference type="PANTHER" id="PTHR42892:SF1">
    <property type="entry name" value="GLUCOSAMINE-6-PHOSPHATE ISOMERASE"/>
    <property type="match status" value="1"/>
</dbReference>
<reference evidence="2 3" key="1">
    <citation type="journal article" date="2015" name="Microbes Environ.">
        <title>Distribution and evolution of nitrogen fixation genes in the phylum bacteroidetes.</title>
        <authorList>
            <person name="Inoue J."/>
            <person name="Oshima K."/>
            <person name="Suda W."/>
            <person name="Sakamoto M."/>
            <person name="Iino T."/>
            <person name="Noda S."/>
            <person name="Hongoh Y."/>
            <person name="Hattori M."/>
            <person name="Ohkuma M."/>
        </authorList>
    </citation>
    <scope>NUCLEOTIDE SEQUENCE [LARGE SCALE GENOMIC DNA]</scope>
    <source>
        <strain evidence="2 3">JCM 15093</strain>
    </source>
</reference>
<accession>A0A069D3M8</accession>
<dbReference type="RefSeq" id="WP_024996786.1">
    <property type="nucleotide sequence ID" value="NZ_BAJS01000012.1"/>
</dbReference>
<name>A0A069D3M8_9BACE</name>
<feature type="domain" description="Glucosamine/galactosamine-6-phosphate isomerase" evidence="1">
    <location>
        <begin position="43"/>
        <end position="268"/>
    </location>
</feature>
<dbReference type="InterPro" id="IPR003737">
    <property type="entry name" value="GlcNAc_PI_deacetylase-related"/>
</dbReference>
<dbReference type="GO" id="GO:0004342">
    <property type="term" value="F:glucosamine-6-phosphate deaminase activity"/>
    <property type="evidence" value="ECO:0007669"/>
    <property type="project" value="InterPro"/>
</dbReference>